<keyword evidence="3" id="KW-1185">Reference proteome</keyword>
<dbReference type="InParanoid" id="A0A667WWF4"/>
<dbReference type="GO" id="GO:0005634">
    <property type="term" value="C:nucleus"/>
    <property type="evidence" value="ECO:0007669"/>
    <property type="project" value="InterPro"/>
</dbReference>
<dbReference type="PANTHER" id="PTHR14710">
    <property type="entry name" value="GEM-ASSOCIATED PROTEIN 6"/>
    <property type="match status" value="1"/>
</dbReference>
<dbReference type="AlphaFoldDB" id="A0A667WWF4"/>
<dbReference type="Pfam" id="PF20417">
    <property type="entry name" value="Gemin6_C"/>
    <property type="match status" value="1"/>
</dbReference>
<feature type="domain" description="AD" evidence="1">
    <location>
        <begin position="56"/>
        <end position="155"/>
    </location>
</feature>
<dbReference type="InterPro" id="IPR009422">
    <property type="entry name" value="Gemin6"/>
</dbReference>
<reference evidence="2" key="1">
    <citation type="submission" date="2019-06" db="EMBL/GenBank/DDBJ databases">
        <authorList>
            <consortium name="Wellcome Sanger Institute Data Sharing"/>
        </authorList>
    </citation>
    <scope>NUCLEOTIDE SEQUENCE [LARGE SCALE GENOMIC DNA]</scope>
</reference>
<dbReference type="Ensembl" id="ENSMMDT00005007225.1">
    <property type="protein sequence ID" value="ENSMMDP00005007042.1"/>
    <property type="gene ID" value="ENSMMDG00005003830.1"/>
</dbReference>
<dbReference type="PANTHER" id="PTHR14710:SF2">
    <property type="entry name" value="GEM-ASSOCIATED PROTEIN 6"/>
    <property type="match status" value="1"/>
</dbReference>
<proteinExistence type="predicted"/>
<evidence type="ECO:0000313" key="3">
    <source>
        <dbReference type="Proteomes" id="UP000472263"/>
    </source>
</evidence>
<dbReference type="InterPro" id="IPR046857">
    <property type="entry name" value="Gemin6_Sm-like_dom"/>
</dbReference>
<dbReference type="CDD" id="cd11676">
    <property type="entry name" value="Gemin6"/>
    <property type="match status" value="1"/>
</dbReference>
<protein>
    <submittedName>
        <fullName evidence="2">Gem (nuclear organelle) associated protein 6</fullName>
    </submittedName>
</protein>
<accession>A0A667WWF4</accession>
<evidence type="ECO:0000259" key="1">
    <source>
        <dbReference type="PROSITE" id="PS52001"/>
    </source>
</evidence>
<dbReference type="Pfam" id="PF06372">
    <property type="entry name" value="Gemin6"/>
    <property type="match status" value="1"/>
</dbReference>
<reference evidence="2" key="3">
    <citation type="submission" date="2025-09" db="UniProtKB">
        <authorList>
            <consortium name="Ensembl"/>
        </authorList>
    </citation>
    <scope>IDENTIFICATION</scope>
</reference>
<name>A0A667WWF4_9TELE</name>
<dbReference type="GeneTree" id="ENSGT00390000006712"/>
<dbReference type="InterPro" id="IPR046856">
    <property type="entry name" value="Gemin6_C"/>
</dbReference>
<sequence>MDTWPLLGPLDWQHYVNKEVKVKAREQQQQHRGWLLTVDPVSASVVLLSFGEAGGASVRVVMGHADERTAELLRSAFLPRRSRSFGPEELRRRRESARRWLERNRVPVQEDGEALRVAGVLTVEPPYGPEDCSGSNEIILSRVQRLLQGNPEDDA</sequence>
<dbReference type="Gene3D" id="2.30.30.100">
    <property type="match status" value="1"/>
</dbReference>
<dbReference type="Proteomes" id="UP000472263">
    <property type="component" value="Chromosome 1"/>
</dbReference>
<dbReference type="PROSITE" id="PS52001">
    <property type="entry name" value="AD"/>
    <property type="match status" value="1"/>
</dbReference>
<dbReference type="GO" id="GO:0000387">
    <property type="term" value="P:spliceosomal snRNP assembly"/>
    <property type="evidence" value="ECO:0007669"/>
    <property type="project" value="TreeGrafter"/>
</dbReference>
<dbReference type="GO" id="GO:0000245">
    <property type="term" value="P:spliceosomal complex assembly"/>
    <property type="evidence" value="ECO:0007669"/>
    <property type="project" value="InterPro"/>
</dbReference>
<evidence type="ECO:0000313" key="2">
    <source>
        <dbReference type="Ensembl" id="ENSMMDP00005007042.1"/>
    </source>
</evidence>
<dbReference type="GO" id="GO:0032797">
    <property type="term" value="C:SMN complex"/>
    <property type="evidence" value="ECO:0007669"/>
    <property type="project" value="TreeGrafter"/>
</dbReference>
<gene>
    <name evidence="2" type="primary">GEMIN6</name>
    <name evidence="2" type="synonym">gemin6</name>
</gene>
<dbReference type="InterPro" id="IPR047574">
    <property type="entry name" value="AD"/>
</dbReference>
<reference evidence="2" key="2">
    <citation type="submission" date="2025-08" db="UniProtKB">
        <authorList>
            <consortium name="Ensembl"/>
        </authorList>
    </citation>
    <scope>IDENTIFICATION</scope>
</reference>
<organism evidence="2 3">
    <name type="scientific">Myripristis murdjan</name>
    <name type="common">pinecone soldierfish</name>
    <dbReference type="NCBI Taxonomy" id="586833"/>
    <lineage>
        <taxon>Eukaryota</taxon>
        <taxon>Metazoa</taxon>
        <taxon>Chordata</taxon>
        <taxon>Craniata</taxon>
        <taxon>Vertebrata</taxon>
        <taxon>Euteleostomi</taxon>
        <taxon>Actinopterygii</taxon>
        <taxon>Neopterygii</taxon>
        <taxon>Teleostei</taxon>
        <taxon>Neoteleostei</taxon>
        <taxon>Acanthomorphata</taxon>
        <taxon>Holocentriformes</taxon>
        <taxon>Holocentridae</taxon>
        <taxon>Myripristis</taxon>
    </lineage>
</organism>